<evidence type="ECO:0000313" key="2">
    <source>
        <dbReference type="EMBL" id="KAL1117148.1"/>
    </source>
</evidence>
<dbReference type="Pfam" id="PF00650">
    <property type="entry name" value="CRAL_TRIO"/>
    <property type="match status" value="1"/>
</dbReference>
<keyword evidence="3" id="KW-1185">Reference proteome</keyword>
<dbReference type="SUPFAM" id="SSF52087">
    <property type="entry name" value="CRAL/TRIO domain"/>
    <property type="match status" value="1"/>
</dbReference>
<dbReference type="PANTHER" id="PTHR10174">
    <property type="entry name" value="ALPHA-TOCOPHEROL TRANSFER PROTEIN-RELATED"/>
    <property type="match status" value="1"/>
</dbReference>
<dbReference type="CDD" id="cd00170">
    <property type="entry name" value="SEC14"/>
    <property type="match status" value="1"/>
</dbReference>
<protein>
    <recommendedName>
        <fullName evidence="1">CRAL-TRIO domain-containing protein</fullName>
    </recommendedName>
</protein>
<dbReference type="InterPro" id="IPR036865">
    <property type="entry name" value="CRAL-TRIO_dom_sf"/>
</dbReference>
<dbReference type="Proteomes" id="UP001558652">
    <property type="component" value="Unassembled WGS sequence"/>
</dbReference>
<gene>
    <name evidence="2" type="ORF">AAG570_004475</name>
</gene>
<dbReference type="PANTHER" id="PTHR10174:SF120">
    <property type="entry name" value="CELLULAR RETINALDEHYDE BINDING PROTEIN"/>
    <property type="match status" value="1"/>
</dbReference>
<dbReference type="Gene3D" id="1.20.5.1200">
    <property type="entry name" value="Alpha-tocopherol transfer"/>
    <property type="match status" value="1"/>
</dbReference>
<reference evidence="2 3" key="1">
    <citation type="submission" date="2024-07" db="EMBL/GenBank/DDBJ databases">
        <title>Chromosome-level genome assembly of the water stick insect Ranatra chinensis (Heteroptera: Nepidae).</title>
        <authorList>
            <person name="Liu X."/>
        </authorList>
    </citation>
    <scope>NUCLEOTIDE SEQUENCE [LARGE SCALE GENOMIC DNA]</scope>
    <source>
        <strain evidence="2">Cailab_2021Rc</strain>
        <tissue evidence="2">Muscle</tissue>
    </source>
</reference>
<name>A0ABD0YFN7_9HEMI</name>
<dbReference type="PROSITE" id="PS50191">
    <property type="entry name" value="CRAL_TRIO"/>
    <property type="match status" value="1"/>
</dbReference>
<feature type="domain" description="CRAL-TRIO" evidence="1">
    <location>
        <begin position="112"/>
        <end position="275"/>
    </location>
</feature>
<dbReference type="InterPro" id="IPR001251">
    <property type="entry name" value="CRAL-TRIO_dom"/>
</dbReference>
<sequence>MTATKVIMSYPWKSRTEVDGSRQGSCLRDEVKAVAKRELREDDMIRRQAIQQFVEWILKNKDLSDCRTDSNFLLRFLRVKKFSLPMAQDMLLKYLNLRQTFSHLLTKLDCFQPAVAELINKGYLFPSPIRDANGRKVVIGVCSSFDPYKYSNVDMAKVHMMTYEALLEDEETQVTGVVHVGDLRGVNMAYVSLWSPAEFATVFKWGEHSLPMRHKEVHLLYVPAPLKYVYDFVRGRLSQKIRDRFTFYATLEEMHTKVDPKTLPKEYGGVIPMADMIEQWKQELLSKRDRLMDLDSMKLLDNSCVMKKDRNNNANKKSDISNVTGSFRRLDVD</sequence>
<dbReference type="Gene3D" id="1.10.8.20">
    <property type="entry name" value="N-terminal domain of phosphatidylinositol transfer protein sec14p"/>
    <property type="match status" value="1"/>
</dbReference>
<accession>A0ABD0YFN7</accession>
<evidence type="ECO:0000259" key="1">
    <source>
        <dbReference type="PROSITE" id="PS50191"/>
    </source>
</evidence>
<comment type="caution">
    <text evidence="2">The sequence shown here is derived from an EMBL/GenBank/DDBJ whole genome shotgun (WGS) entry which is preliminary data.</text>
</comment>
<dbReference type="SUPFAM" id="SSF46938">
    <property type="entry name" value="CRAL/TRIO N-terminal domain"/>
    <property type="match status" value="1"/>
</dbReference>
<dbReference type="InterPro" id="IPR011074">
    <property type="entry name" value="CRAL/TRIO_N_dom"/>
</dbReference>
<dbReference type="Gene3D" id="3.40.525.10">
    <property type="entry name" value="CRAL-TRIO lipid binding domain"/>
    <property type="match status" value="1"/>
</dbReference>
<dbReference type="PRINTS" id="PR00180">
    <property type="entry name" value="CRETINALDHBP"/>
</dbReference>
<dbReference type="SMART" id="SM01100">
    <property type="entry name" value="CRAL_TRIO_N"/>
    <property type="match status" value="1"/>
</dbReference>
<evidence type="ECO:0000313" key="3">
    <source>
        <dbReference type="Proteomes" id="UP001558652"/>
    </source>
</evidence>
<dbReference type="EMBL" id="JBFDAA010000016">
    <property type="protein sequence ID" value="KAL1117148.1"/>
    <property type="molecule type" value="Genomic_DNA"/>
</dbReference>
<organism evidence="2 3">
    <name type="scientific">Ranatra chinensis</name>
    <dbReference type="NCBI Taxonomy" id="642074"/>
    <lineage>
        <taxon>Eukaryota</taxon>
        <taxon>Metazoa</taxon>
        <taxon>Ecdysozoa</taxon>
        <taxon>Arthropoda</taxon>
        <taxon>Hexapoda</taxon>
        <taxon>Insecta</taxon>
        <taxon>Pterygota</taxon>
        <taxon>Neoptera</taxon>
        <taxon>Paraneoptera</taxon>
        <taxon>Hemiptera</taxon>
        <taxon>Heteroptera</taxon>
        <taxon>Panheteroptera</taxon>
        <taxon>Nepomorpha</taxon>
        <taxon>Nepidae</taxon>
        <taxon>Ranatrinae</taxon>
        <taxon>Ranatra</taxon>
    </lineage>
</organism>
<proteinExistence type="predicted"/>
<dbReference type="InterPro" id="IPR036273">
    <property type="entry name" value="CRAL/TRIO_N_dom_sf"/>
</dbReference>
<dbReference type="AlphaFoldDB" id="A0ABD0YFN7"/>